<sequence>MPDGGARPSIQRTTDRPRNKDQSELAHLHSPWISESQRPPRDRFCASQLQSSRWPRNLSHRSQLDCSGVLPIGGSETDRGIGHTDCSVKRGDLDDKVAKPRILKRRPRWEVLISIPLFLREGLCRMMDLLVMGRVILGERQVGGMEYIGATLLLGKSRVLQNWYFDSPLKLGDALRNHVQKLTKKKSKSFDCTFTDESHEIQHKGKNSTNKSTAYVTVDSSASRRNKKKSTETHQNGHEGESKLAQKDYESMTVPTDRGPIKRGRDLRVRKSANSGLIRCPRFHSGNKTKRTDKGEAEGGQQRAPKWQVFTDSQIRDPLRSRGNGGAIYPEASWFIRVGNPAGAFGGALAVLVSGTGFWFAAVGRGPIKMETNEVGRNEVLRTTECLEVTRPLDHPARSQNSRDYVINAASGSIEQEIGVST</sequence>
<dbReference type="Proteomes" id="UP000076502">
    <property type="component" value="Unassembled WGS sequence"/>
</dbReference>
<gene>
    <name evidence="3" type="ORF">WN55_09252</name>
</gene>
<dbReference type="AlphaFoldDB" id="A0A154PAU6"/>
<evidence type="ECO:0000313" key="4">
    <source>
        <dbReference type="Proteomes" id="UP000076502"/>
    </source>
</evidence>
<feature type="region of interest" description="Disordered" evidence="1">
    <location>
        <begin position="197"/>
        <end position="304"/>
    </location>
</feature>
<feature type="compositionally biased region" description="Basic and acidic residues" evidence="1">
    <location>
        <begin position="259"/>
        <end position="269"/>
    </location>
</feature>
<protein>
    <submittedName>
        <fullName evidence="3">Uncharacterized protein</fullName>
    </submittedName>
</protein>
<keyword evidence="2" id="KW-0812">Transmembrane</keyword>
<name>A0A154PAU6_DUFNO</name>
<proteinExistence type="predicted"/>
<evidence type="ECO:0000313" key="3">
    <source>
        <dbReference type="EMBL" id="KZC08348.1"/>
    </source>
</evidence>
<dbReference type="EMBL" id="KQ434846">
    <property type="protein sequence ID" value="KZC08348.1"/>
    <property type="molecule type" value="Genomic_DNA"/>
</dbReference>
<evidence type="ECO:0000256" key="1">
    <source>
        <dbReference type="SAM" id="MobiDB-lite"/>
    </source>
</evidence>
<feature type="compositionally biased region" description="Basic and acidic residues" evidence="1">
    <location>
        <begin position="229"/>
        <end position="250"/>
    </location>
</feature>
<feature type="transmembrane region" description="Helical" evidence="2">
    <location>
        <begin position="342"/>
        <end position="363"/>
    </location>
</feature>
<evidence type="ECO:0000256" key="2">
    <source>
        <dbReference type="SAM" id="Phobius"/>
    </source>
</evidence>
<feature type="compositionally biased region" description="Polar residues" evidence="1">
    <location>
        <begin position="207"/>
        <end position="223"/>
    </location>
</feature>
<keyword evidence="2" id="KW-1133">Transmembrane helix</keyword>
<keyword evidence="4" id="KW-1185">Reference proteome</keyword>
<feature type="region of interest" description="Disordered" evidence="1">
    <location>
        <begin position="1"/>
        <end position="41"/>
    </location>
</feature>
<feature type="compositionally biased region" description="Basic and acidic residues" evidence="1">
    <location>
        <begin position="13"/>
        <end position="27"/>
    </location>
</feature>
<accession>A0A154PAU6</accession>
<reference evidence="3 4" key="1">
    <citation type="submission" date="2015-07" db="EMBL/GenBank/DDBJ databases">
        <title>The genome of Dufourea novaeangliae.</title>
        <authorList>
            <person name="Pan H."/>
            <person name="Kapheim K."/>
        </authorList>
    </citation>
    <scope>NUCLEOTIDE SEQUENCE [LARGE SCALE GENOMIC DNA]</scope>
    <source>
        <strain evidence="3">0120121106</strain>
        <tissue evidence="3">Whole body</tissue>
    </source>
</reference>
<organism evidence="3 4">
    <name type="scientific">Dufourea novaeangliae</name>
    <name type="common">Sweat bee</name>
    <dbReference type="NCBI Taxonomy" id="178035"/>
    <lineage>
        <taxon>Eukaryota</taxon>
        <taxon>Metazoa</taxon>
        <taxon>Ecdysozoa</taxon>
        <taxon>Arthropoda</taxon>
        <taxon>Hexapoda</taxon>
        <taxon>Insecta</taxon>
        <taxon>Pterygota</taxon>
        <taxon>Neoptera</taxon>
        <taxon>Endopterygota</taxon>
        <taxon>Hymenoptera</taxon>
        <taxon>Apocrita</taxon>
        <taxon>Aculeata</taxon>
        <taxon>Apoidea</taxon>
        <taxon>Anthophila</taxon>
        <taxon>Halictidae</taxon>
        <taxon>Rophitinae</taxon>
        <taxon>Dufourea</taxon>
    </lineage>
</organism>
<keyword evidence="2" id="KW-0472">Membrane</keyword>